<dbReference type="InterPro" id="IPR043168">
    <property type="entry name" value="DegV_C"/>
</dbReference>
<dbReference type="Gene3D" id="3.30.1180.10">
    <property type="match status" value="1"/>
</dbReference>
<dbReference type="InterPro" id="IPR003797">
    <property type="entry name" value="DegV"/>
</dbReference>
<dbReference type="PROSITE" id="PS51482">
    <property type="entry name" value="DEGV"/>
    <property type="match status" value="1"/>
</dbReference>
<sequence>MIDTINFEVKMVGKIVLSADSTCDLDDMLKERYQVNIRPLHVILGNDQYKDGMDITADDIYNAYSRYHIIPKTAAINVQEFIDYFKKWTDEGYSVIHFNLGSGLSSSYQNCCIAAQELGNVYPIDSCSLSTGTGLLAIEAAERIAQGMEAPKIVQEINDIKAEVHASFIIDTLEFLHAGGRCSALAALGANILNIKPCIEVDIADGKMSVGKKYRGTLDKVLKQYTADKLEQYPNIKLDRIFITHSGISQERIDLVKKTIQDIAGFREILVTRAGCTISSHCGPNTLGVLFMTE</sequence>
<dbReference type="Gene3D" id="3.40.50.10170">
    <property type="match status" value="1"/>
</dbReference>
<evidence type="ECO:0000256" key="1">
    <source>
        <dbReference type="ARBA" id="ARBA00023121"/>
    </source>
</evidence>
<dbReference type="InterPro" id="IPR050270">
    <property type="entry name" value="DegV_domain_contain"/>
</dbReference>
<protein>
    <submittedName>
        <fullName evidence="2">DegV family protein</fullName>
    </submittedName>
</protein>
<accession>A0ABT1NLI8</accession>
<gene>
    <name evidence="2" type="ORF">LJD61_18305</name>
</gene>
<comment type="caution">
    <text evidence="2">The sequence shown here is derived from an EMBL/GenBank/DDBJ whole genome shotgun (WGS) entry which is preliminary data.</text>
</comment>
<dbReference type="EMBL" id="JAJEKE010000023">
    <property type="protein sequence ID" value="MCQ1531469.1"/>
    <property type="molecule type" value="Genomic_DNA"/>
</dbReference>
<dbReference type="Pfam" id="PF02645">
    <property type="entry name" value="DegV"/>
    <property type="match status" value="1"/>
</dbReference>
<dbReference type="PANTHER" id="PTHR33434">
    <property type="entry name" value="DEGV DOMAIN-CONTAINING PROTEIN DR_1986-RELATED"/>
    <property type="match status" value="1"/>
</dbReference>
<reference evidence="2 3" key="1">
    <citation type="submission" date="2021-10" db="EMBL/GenBank/DDBJ databases">
        <title>Lutispora strain m25 sp. nov., a thermophilic, non-spore-forming bacterium isolated from a lab-scale methanogenic bioreactor digesting anaerobic sludge.</title>
        <authorList>
            <person name="El Houari A."/>
            <person name="Mcdonald J."/>
        </authorList>
    </citation>
    <scope>NUCLEOTIDE SEQUENCE [LARGE SCALE GENOMIC DNA]</scope>
    <source>
        <strain evidence="3">m25</strain>
    </source>
</reference>
<name>A0ABT1NLI8_9FIRM</name>
<dbReference type="Proteomes" id="UP001651880">
    <property type="component" value="Unassembled WGS sequence"/>
</dbReference>
<dbReference type="RefSeq" id="WP_255229011.1">
    <property type="nucleotide sequence ID" value="NZ_JAJEKE010000023.1"/>
</dbReference>
<evidence type="ECO:0000313" key="2">
    <source>
        <dbReference type="EMBL" id="MCQ1531469.1"/>
    </source>
</evidence>
<keyword evidence="3" id="KW-1185">Reference proteome</keyword>
<dbReference type="NCBIfam" id="TIGR00762">
    <property type="entry name" value="DegV"/>
    <property type="match status" value="1"/>
</dbReference>
<organism evidence="2 3">
    <name type="scientific">Lutispora saccharofermentans</name>
    <dbReference type="NCBI Taxonomy" id="3024236"/>
    <lineage>
        <taxon>Bacteria</taxon>
        <taxon>Bacillati</taxon>
        <taxon>Bacillota</taxon>
        <taxon>Clostridia</taxon>
        <taxon>Lutisporales</taxon>
        <taxon>Lutisporaceae</taxon>
        <taxon>Lutispora</taxon>
    </lineage>
</organism>
<dbReference type="PANTHER" id="PTHR33434:SF2">
    <property type="entry name" value="FATTY ACID-BINDING PROTEIN TM_1468"/>
    <property type="match status" value="1"/>
</dbReference>
<keyword evidence="1" id="KW-0446">Lipid-binding</keyword>
<proteinExistence type="predicted"/>
<evidence type="ECO:0000313" key="3">
    <source>
        <dbReference type="Proteomes" id="UP001651880"/>
    </source>
</evidence>
<dbReference type="SUPFAM" id="SSF82549">
    <property type="entry name" value="DAK1/DegV-like"/>
    <property type="match status" value="1"/>
</dbReference>